<name>A0ABS5WFZ3_9FLAO</name>
<proteinExistence type="predicted"/>
<sequence length="49" mass="4933">MIVALFGLVLTIGTLTGLVNLKGIGIMAYGPIAGGLITAMTGKSQMNPN</sequence>
<evidence type="ECO:0000313" key="2">
    <source>
        <dbReference type="Proteomes" id="UP000740413"/>
    </source>
</evidence>
<protein>
    <submittedName>
        <fullName evidence="1">Uncharacterized protein</fullName>
    </submittedName>
</protein>
<dbReference type="RefSeq" id="WP_214612330.1">
    <property type="nucleotide sequence ID" value="NZ_JACATN010000004.1"/>
</dbReference>
<organism evidence="1 2">
    <name type="scientific">Zobellia barbeyronii</name>
    <dbReference type="NCBI Taxonomy" id="2748009"/>
    <lineage>
        <taxon>Bacteria</taxon>
        <taxon>Pseudomonadati</taxon>
        <taxon>Bacteroidota</taxon>
        <taxon>Flavobacteriia</taxon>
        <taxon>Flavobacteriales</taxon>
        <taxon>Flavobacteriaceae</taxon>
        <taxon>Zobellia</taxon>
    </lineage>
</organism>
<keyword evidence="2" id="KW-1185">Reference proteome</keyword>
<evidence type="ECO:0000313" key="1">
    <source>
        <dbReference type="EMBL" id="MBT2162267.1"/>
    </source>
</evidence>
<gene>
    <name evidence="1" type="ORF">HW347_13425</name>
</gene>
<dbReference type="Proteomes" id="UP000740413">
    <property type="component" value="Unassembled WGS sequence"/>
</dbReference>
<comment type="caution">
    <text evidence="1">The sequence shown here is derived from an EMBL/GenBank/DDBJ whole genome shotgun (WGS) entry which is preliminary data.</text>
</comment>
<accession>A0ABS5WFZ3</accession>
<dbReference type="EMBL" id="JACATN010000004">
    <property type="protein sequence ID" value="MBT2162267.1"/>
    <property type="molecule type" value="Genomic_DNA"/>
</dbReference>
<reference evidence="2" key="1">
    <citation type="submission" date="2023-07" db="EMBL/GenBank/DDBJ databases">
        <title>Zobellia barbeyronii sp. nov., a new marine flavobacterium, isolated from green and red algae.</title>
        <authorList>
            <person name="Nedashkovskaya O.I."/>
            <person name="Otstavnykh N."/>
            <person name="Zhukova N."/>
            <person name="Guzev K."/>
            <person name="Chausova V."/>
            <person name="Tekutyeva L."/>
            <person name="Mikhailov V."/>
            <person name="Isaeva M."/>
        </authorList>
    </citation>
    <scope>NUCLEOTIDE SEQUENCE [LARGE SCALE GENOMIC DNA]</scope>
    <source>
        <strain evidence="2">KMM 6746</strain>
    </source>
</reference>